<organism evidence="3 4">
    <name type="scientific">Candidatus Komeilibacteria bacterium CG_4_10_14_0_8_um_filter_37_78</name>
    <dbReference type="NCBI Taxonomy" id="1974471"/>
    <lineage>
        <taxon>Bacteria</taxon>
        <taxon>Candidatus Komeiliibacteriota</taxon>
    </lineage>
</organism>
<evidence type="ECO:0000256" key="1">
    <source>
        <dbReference type="SAM" id="MobiDB-lite"/>
    </source>
</evidence>
<dbReference type="EMBL" id="PFMC01000081">
    <property type="protein sequence ID" value="PIY93910.1"/>
    <property type="molecule type" value="Genomic_DNA"/>
</dbReference>
<feature type="compositionally biased region" description="Low complexity" evidence="1">
    <location>
        <begin position="56"/>
        <end position="66"/>
    </location>
</feature>
<dbReference type="AlphaFoldDB" id="A0A2M7RAZ0"/>
<comment type="caution">
    <text evidence="3">The sequence shown here is derived from an EMBL/GenBank/DDBJ whole genome shotgun (WGS) entry which is preliminary data.</text>
</comment>
<feature type="region of interest" description="Disordered" evidence="1">
    <location>
        <begin position="56"/>
        <end position="75"/>
    </location>
</feature>
<keyword evidence="2" id="KW-0812">Transmembrane</keyword>
<evidence type="ECO:0000256" key="2">
    <source>
        <dbReference type="SAM" id="Phobius"/>
    </source>
</evidence>
<evidence type="ECO:0000313" key="4">
    <source>
        <dbReference type="Proteomes" id="UP000228689"/>
    </source>
</evidence>
<evidence type="ECO:0000313" key="3">
    <source>
        <dbReference type="EMBL" id="PIY93910.1"/>
    </source>
</evidence>
<dbReference type="Proteomes" id="UP000228689">
    <property type="component" value="Unassembled WGS sequence"/>
</dbReference>
<feature type="transmembrane region" description="Helical" evidence="2">
    <location>
        <begin position="32"/>
        <end position="50"/>
    </location>
</feature>
<feature type="transmembrane region" description="Helical" evidence="2">
    <location>
        <begin position="7"/>
        <end position="26"/>
    </location>
</feature>
<keyword evidence="2" id="KW-0472">Membrane</keyword>
<reference evidence="4" key="1">
    <citation type="submission" date="2017-09" db="EMBL/GenBank/DDBJ databases">
        <title>Depth-based differentiation of microbial function through sediment-hosted aquifers and enrichment of novel symbionts in the deep terrestrial subsurface.</title>
        <authorList>
            <person name="Probst A.J."/>
            <person name="Ladd B."/>
            <person name="Jarett J.K."/>
            <person name="Geller-Mcgrath D.E."/>
            <person name="Sieber C.M.K."/>
            <person name="Emerson J.B."/>
            <person name="Anantharaman K."/>
            <person name="Thomas B.C."/>
            <person name="Malmstrom R."/>
            <person name="Stieglmeier M."/>
            <person name="Klingl A."/>
            <person name="Woyke T."/>
            <person name="Ryan C.M."/>
            <person name="Banfield J.F."/>
        </authorList>
    </citation>
    <scope>NUCLEOTIDE SEQUENCE [LARGE SCALE GENOMIC DNA]</scope>
</reference>
<accession>A0A2M7RAZ0</accession>
<proteinExistence type="predicted"/>
<name>A0A2M7RAZ0_9BACT</name>
<gene>
    <name evidence="3" type="ORF">COY67_03475</name>
</gene>
<keyword evidence="2" id="KW-1133">Transmembrane helix</keyword>
<protein>
    <submittedName>
        <fullName evidence="3">Uncharacterized protein</fullName>
    </submittedName>
</protein>
<sequence>MKKNKMTLLVVGIFFVLNSILVWLGAWVEPVWLNWLIFIVGVILVIMALMGKKNAAPAAAPVEPAADNTETPENM</sequence>